<evidence type="ECO:0000256" key="2">
    <source>
        <dbReference type="ARBA" id="ARBA00022490"/>
    </source>
</evidence>
<dbReference type="InterPro" id="IPR050637">
    <property type="entry name" value="NLRP_innate_immun_reg"/>
</dbReference>
<dbReference type="InterPro" id="IPR027417">
    <property type="entry name" value="P-loop_NTPase"/>
</dbReference>
<dbReference type="GeneID" id="136074078"/>
<feature type="domain" description="NACHT" evidence="4">
    <location>
        <begin position="109"/>
        <end position="263"/>
    </location>
</feature>
<evidence type="ECO:0000256" key="1">
    <source>
        <dbReference type="ARBA" id="ARBA00004496"/>
    </source>
</evidence>
<dbReference type="PANTHER" id="PTHR45690:SF19">
    <property type="entry name" value="NACHT, LRR AND PYD DOMAINS-CONTAINING PROTEIN 3"/>
    <property type="match status" value="1"/>
</dbReference>
<keyword evidence="5" id="KW-1185">Reference proteome</keyword>
<sequence length="437" mass="50143">MPLNLVKLLEVYPSFLILCKKAIELDIKHVLGISFKPHRYYGKIRELQPILKASTNIDQLHKFVDLCIFDAVNAQMDSVFCVERKNFLEKQTSYTPIPYSDIFMKEKSVILISGIAGIGKTWLLRKCLLDWSNGLIWKNELELVFFIECRRLNQYQDISNIDELLSVFYKDIINDFSISSHTVLFIFDGLDEFIYVNELSNPKLNCNYPIVCALAEIQKYKHVVAGRVYAIDQYQNIYAEHSDKVTIQIMGFNENGINNYVENHVMEVKKEAVKAILNESAIAKAMATVPFYLSSMCKIIIENKVIFSKEENQAIIIDLNKNGSKFFGFIELIETDLGCYYQFAHLTIVEFCASVYAYNCLSSKEILANERLESCLPMICGLANKNQKSLLKFLVNLNASNNSHEDSSLLLSFFEDSKIFQEIQKLIVCTSTMPRVL</sequence>
<keyword evidence="2" id="KW-0963">Cytoplasm</keyword>
<protein>
    <submittedName>
        <fullName evidence="6">NACHT, LRR and PYD domains-containing protein 3-like</fullName>
    </submittedName>
</protein>
<name>A0ABM4B0Y9_HYDVU</name>
<reference evidence="5" key="1">
    <citation type="submission" date="2025-05" db="UniProtKB">
        <authorList>
            <consortium name="RefSeq"/>
        </authorList>
    </citation>
    <scope>NUCLEOTIDE SEQUENCE [LARGE SCALE GENOMIC DNA]</scope>
</reference>
<dbReference type="Gene3D" id="3.40.50.300">
    <property type="entry name" value="P-loop containing nucleotide triphosphate hydrolases"/>
    <property type="match status" value="1"/>
</dbReference>
<dbReference type="Pfam" id="PF05729">
    <property type="entry name" value="NACHT"/>
    <property type="match status" value="1"/>
</dbReference>
<accession>A0ABM4B0Y9</accession>
<dbReference type="InterPro" id="IPR007111">
    <property type="entry name" value="NACHT_NTPase"/>
</dbReference>
<dbReference type="RefSeq" id="XP_065642451.1">
    <property type="nucleotide sequence ID" value="XM_065786379.1"/>
</dbReference>
<keyword evidence="3" id="KW-0677">Repeat</keyword>
<dbReference type="Proteomes" id="UP001652625">
    <property type="component" value="Chromosome 01"/>
</dbReference>
<evidence type="ECO:0000313" key="6">
    <source>
        <dbReference type="RefSeq" id="XP_065642451.1"/>
    </source>
</evidence>
<evidence type="ECO:0000256" key="3">
    <source>
        <dbReference type="ARBA" id="ARBA00022737"/>
    </source>
</evidence>
<evidence type="ECO:0000313" key="5">
    <source>
        <dbReference type="Proteomes" id="UP001652625"/>
    </source>
</evidence>
<evidence type="ECO:0000259" key="4">
    <source>
        <dbReference type="Pfam" id="PF05729"/>
    </source>
</evidence>
<dbReference type="PANTHER" id="PTHR45690">
    <property type="entry name" value="NACHT, LRR AND PYD DOMAINS-CONTAINING PROTEIN 12"/>
    <property type="match status" value="1"/>
</dbReference>
<organism evidence="5 6">
    <name type="scientific">Hydra vulgaris</name>
    <name type="common">Hydra</name>
    <name type="synonym">Hydra attenuata</name>
    <dbReference type="NCBI Taxonomy" id="6087"/>
    <lineage>
        <taxon>Eukaryota</taxon>
        <taxon>Metazoa</taxon>
        <taxon>Cnidaria</taxon>
        <taxon>Hydrozoa</taxon>
        <taxon>Hydroidolina</taxon>
        <taxon>Anthoathecata</taxon>
        <taxon>Aplanulata</taxon>
        <taxon>Hydridae</taxon>
        <taxon>Hydra</taxon>
    </lineage>
</organism>
<gene>
    <name evidence="6" type="primary">LOC136074078</name>
</gene>
<comment type="subcellular location">
    <subcellularLocation>
        <location evidence="1">Cytoplasm</location>
    </subcellularLocation>
</comment>
<reference evidence="6" key="2">
    <citation type="submission" date="2025-08" db="UniProtKB">
        <authorList>
            <consortium name="RefSeq"/>
        </authorList>
    </citation>
    <scope>IDENTIFICATION</scope>
</reference>
<dbReference type="SUPFAM" id="SSF52540">
    <property type="entry name" value="P-loop containing nucleoside triphosphate hydrolases"/>
    <property type="match status" value="1"/>
</dbReference>
<proteinExistence type="predicted"/>